<evidence type="ECO:0000313" key="8">
    <source>
        <dbReference type="EMBL" id="QNN68873.1"/>
    </source>
</evidence>
<dbReference type="InterPro" id="IPR020456">
    <property type="entry name" value="Acylphosphatase"/>
</dbReference>
<dbReference type="Gene3D" id="3.30.70.100">
    <property type="match status" value="1"/>
</dbReference>
<name>A0A7G9SLZ8_9GAMM</name>
<evidence type="ECO:0000256" key="4">
    <source>
        <dbReference type="ARBA" id="ARBA00047645"/>
    </source>
</evidence>
<dbReference type="KEGG" id="tcn:H9L16_08990"/>
<evidence type="ECO:0000256" key="2">
    <source>
        <dbReference type="ARBA" id="ARBA00012150"/>
    </source>
</evidence>
<dbReference type="NCBIfam" id="NF011022">
    <property type="entry name" value="PRK14451.1"/>
    <property type="match status" value="1"/>
</dbReference>
<keyword evidence="5" id="KW-0378">Hydrolase</keyword>
<comment type="catalytic activity">
    <reaction evidence="4 5">
        <text>an acyl phosphate + H2O = a carboxylate + phosphate + H(+)</text>
        <dbReference type="Rhea" id="RHEA:14965"/>
        <dbReference type="ChEBI" id="CHEBI:15377"/>
        <dbReference type="ChEBI" id="CHEBI:15378"/>
        <dbReference type="ChEBI" id="CHEBI:29067"/>
        <dbReference type="ChEBI" id="CHEBI:43474"/>
        <dbReference type="ChEBI" id="CHEBI:59918"/>
        <dbReference type="EC" id="3.6.1.7"/>
    </reaction>
</comment>
<organism evidence="8 9">
    <name type="scientific">Thermomonas carbonis</name>
    <dbReference type="NCBI Taxonomy" id="1463158"/>
    <lineage>
        <taxon>Bacteria</taxon>
        <taxon>Pseudomonadati</taxon>
        <taxon>Pseudomonadota</taxon>
        <taxon>Gammaproteobacteria</taxon>
        <taxon>Lysobacterales</taxon>
        <taxon>Lysobacteraceae</taxon>
        <taxon>Thermomonas</taxon>
    </lineage>
</organism>
<evidence type="ECO:0000256" key="3">
    <source>
        <dbReference type="ARBA" id="ARBA00015991"/>
    </source>
</evidence>
<feature type="active site" evidence="5">
    <location>
        <position position="18"/>
    </location>
</feature>
<dbReference type="Proteomes" id="UP000515804">
    <property type="component" value="Chromosome"/>
</dbReference>
<evidence type="ECO:0000256" key="6">
    <source>
        <dbReference type="RuleBase" id="RU004168"/>
    </source>
</evidence>
<dbReference type="PROSITE" id="PS00150">
    <property type="entry name" value="ACYLPHOSPHATASE_1"/>
    <property type="match status" value="1"/>
</dbReference>
<evidence type="ECO:0000259" key="7">
    <source>
        <dbReference type="PROSITE" id="PS51160"/>
    </source>
</evidence>
<feature type="active site" evidence="5">
    <location>
        <position position="36"/>
    </location>
</feature>
<reference evidence="8 9" key="1">
    <citation type="submission" date="2020-08" db="EMBL/GenBank/DDBJ databases">
        <title>Genome sequence of Thermomonas carbonis KCTC 42013T.</title>
        <authorList>
            <person name="Hyun D.-W."/>
            <person name="Bae J.-W."/>
        </authorList>
    </citation>
    <scope>NUCLEOTIDE SEQUENCE [LARGE SCALE GENOMIC DNA]</scope>
    <source>
        <strain evidence="8 9">KCTC 42013</strain>
    </source>
</reference>
<dbReference type="EC" id="3.6.1.7" evidence="2 5"/>
<dbReference type="InterPro" id="IPR036046">
    <property type="entry name" value="Acylphosphatase-like_dom_sf"/>
</dbReference>
<dbReference type="SUPFAM" id="SSF54975">
    <property type="entry name" value="Acylphosphatase/BLUF domain-like"/>
    <property type="match status" value="1"/>
</dbReference>
<proteinExistence type="inferred from homology"/>
<dbReference type="PANTHER" id="PTHR47268">
    <property type="entry name" value="ACYLPHOSPHATASE"/>
    <property type="match status" value="1"/>
</dbReference>
<dbReference type="InterPro" id="IPR017968">
    <property type="entry name" value="Acylphosphatase_CS"/>
</dbReference>
<dbReference type="Pfam" id="PF00708">
    <property type="entry name" value="Acylphosphatase"/>
    <property type="match status" value="1"/>
</dbReference>
<dbReference type="NCBIfam" id="NF011018">
    <property type="entry name" value="PRK14446.1"/>
    <property type="match status" value="1"/>
</dbReference>
<dbReference type="RefSeq" id="WP_187551397.1">
    <property type="nucleotide sequence ID" value="NZ_BMZL01000002.1"/>
</dbReference>
<protein>
    <recommendedName>
        <fullName evidence="3 5">acylphosphatase</fullName>
        <ecNumber evidence="2 5">3.6.1.7</ecNumber>
    </recommendedName>
</protein>
<comment type="similarity">
    <text evidence="1 6">Belongs to the acylphosphatase family.</text>
</comment>
<gene>
    <name evidence="8" type="ORF">H9L16_08990</name>
</gene>
<dbReference type="InterPro" id="IPR001792">
    <property type="entry name" value="Acylphosphatase-like_dom"/>
</dbReference>
<keyword evidence="9" id="KW-1185">Reference proteome</keyword>
<sequence>MPTARFIVRGKVQGVWFRASTRDEAARLGLSGHARNLADGSVEVLAIGDAAVIDALQRWLHAGPPLARVDTVFRENLPVDSLTKRNDFAIG</sequence>
<dbReference type="EMBL" id="CP060719">
    <property type="protein sequence ID" value="QNN68873.1"/>
    <property type="molecule type" value="Genomic_DNA"/>
</dbReference>
<dbReference type="PROSITE" id="PS51160">
    <property type="entry name" value="ACYLPHOSPHATASE_3"/>
    <property type="match status" value="1"/>
</dbReference>
<evidence type="ECO:0000313" key="9">
    <source>
        <dbReference type="Proteomes" id="UP000515804"/>
    </source>
</evidence>
<accession>A0A7G9SLZ8</accession>
<dbReference type="PANTHER" id="PTHR47268:SF4">
    <property type="entry name" value="ACYLPHOSPHATASE"/>
    <property type="match status" value="1"/>
</dbReference>
<evidence type="ECO:0000256" key="1">
    <source>
        <dbReference type="ARBA" id="ARBA00005614"/>
    </source>
</evidence>
<feature type="domain" description="Acylphosphatase-like" evidence="7">
    <location>
        <begin position="3"/>
        <end position="91"/>
    </location>
</feature>
<evidence type="ECO:0000256" key="5">
    <source>
        <dbReference type="PROSITE-ProRule" id="PRU00520"/>
    </source>
</evidence>
<dbReference type="GO" id="GO:0003998">
    <property type="term" value="F:acylphosphatase activity"/>
    <property type="evidence" value="ECO:0007669"/>
    <property type="project" value="UniProtKB-EC"/>
</dbReference>
<dbReference type="AlphaFoldDB" id="A0A7G9SLZ8"/>